<keyword evidence="2" id="KW-1185">Reference proteome</keyword>
<dbReference type="Proteomes" id="UP001179280">
    <property type="component" value="Unassembled WGS sequence"/>
</dbReference>
<organism evidence="1 2">
    <name type="scientific">Shouchella xiaoxiensis</name>
    <dbReference type="NCBI Taxonomy" id="766895"/>
    <lineage>
        <taxon>Bacteria</taxon>
        <taxon>Bacillati</taxon>
        <taxon>Bacillota</taxon>
        <taxon>Bacilli</taxon>
        <taxon>Bacillales</taxon>
        <taxon>Bacillaceae</taxon>
        <taxon>Shouchella</taxon>
    </lineage>
</organism>
<gene>
    <name evidence="1" type="ORF">JOC54_004244</name>
</gene>
<dbReference type="RefSeq" id="WP_275582735.1">
    <property type="nucleotide sequence ID" value="NZ_JAFBCV010000019.1"/>
</dbReference>
<comment type="caution">
    <text evidence="1">The sequence shown here is derived from an EMBL/GenBank/DDBJ whole genome shotgun (WGS) entry which is preliminary data.</text>
</comment>
<dbReference type="EMBL" id="JAFBCV010000019">
    <property type="protein sequence ID" value="MBM7840950.1"/>
    <property type="molecule type" value="Genomic_DNA"/>
</dbReference>
<reference evidence="1" key="1">
    <citation type="submission" date="2021-01" db="EMBL/GenBank/DDBJ databases">
        <title>Genomic Encyclopedia of Type Strains, Phase IV (KMG-IV): sequencing the most valuable type-strain genomes for metagenomic binning, comparative biology and taxonomic classification.</title>
        <authorList>
            <person name="Goeker M."/>
        </authorList>
    </citation>
    <scope>NUCLEOTIDE SEQUENCE</scope>
    <source>
        <strain evidence="1">DSM 21943</strain>
    </source>
</reference>
<proteinExistence type="predicted"/>
<protein>
    <submittedName>
        <fullName evidence="1">Uncharacterized protein</fullName>
    </submittedName>
</protein>
<evidence type="ECO:0000313" key="2">
    <source>
        <dbReference type="Proteomes" id="UP001179280"/>
    </source>
</evidence>
<evidence type="ECO:0000313" key="1">
    <source>
        <dbReference type="EMBL" id="MBM7840950.1"/>
    </source>
</evidence>
<name>A0ABS2T0D3_9BACI</name>
<accession>A0ABS2T0D3</accession>
<sequence>MSEFYVVLEGLIAEFGSKLNRELTKEEVNFLEDIASKLEASTD</sequence>